<sequence>MLAGVARRDKSSPPPGLPHNGQIRQQVLDSAFKRVPIIPCHAFFLSMSPRHGHTGSTTQMNKNDAKKFRMRRPLWLLPLGMVVTTASQAGGLYLYETGTDDVGLASAGMAARAQDATVQFMNPAGLSHLQGRHLTMGGQLLYGDVPYDLDDPAYDDVDTVVGWFPSASLYYSQQLDDRWTLGLATYGNYGMGLDFGGWEGQQLVKEATLMALTMQPGIAYRIDDHWSLGAAMGINYGLFALKRETGSGEQKLDDTDWALNGKFGILYELDQRTRFGLAYSSRVKYHFDVQTRITLQRPNLPDVSTELPLSGMVNTPQQVMLSGYHEFAPDWAIMGNLGWQDWSEYNKNHVTLFGRDTADKALFQDTYHVALGLQHVLTSQWTLNGGVAYDTSVYEDQDDTTLTIPSGAAIRLGVGARYALSAQESIGASMEYLTQEDSYVQGNDLSGRYDDGRFYFFAVNYSKTF</sequence>
<evidence type="ECO:0000256" key="2">
    <source>
        <dbReference type="ARBA" id="ARBA00008163"/>
    </source>
</evidence>
<keyword evidence="3" id="KW-1134">Transmembrane beta strand</keyword>
<dbReference type="Proteomes" id="UP000297914">
    <property type="component" value="Unassembled WGS sequence"/>
</dbReference>
<accession>A0A5F0K9H8</accession>
<gene>
    <name evidence="10" type="ORF">DRM93_12360</name>
    <name evidence="11" type="ORF">DRM94_12360</name>
</gene>
<keyword evidence="5" id="KW-0732">Signal</keyword>
<evidence type="ECO:0000313" key="10">
    <source>
        <dbReference type="EMBL" id="TFF74811.1"/>
    </source>
</evidence>
<keyword evidence="9" id="KW-1133">Transmembrane helix</keyword>
<protein>
    <submittedName>
        <fullName evidence="11">Fatty acid transporter</fullName>
    </submittedName>
</protein>
<reference evidence="11 13" key="1">
    <citation type="submission" date="2018-06" db="EMBL/GenBank/DDBJ databases">
        <title>Occurrence of a novel blaKPC-2- and qnrS2- harbouring IncP6 plasmid from Aeromonas taiwanensis isolates recovered from the river sediments.</title>
        <authorList>
            <person name="Zheng B."/>
            <person name="Yu X."/>
            <person name="Xiao Y."/>
        </authorList>
    </citation>
    <scope>NUCLEOTIDE SEQUENCE [LARGE SCALE GENOMIC DNA]</scope>
    <source>
        <strain evidence="10 12">1713</strain>
        <strain evidence="11 13">198</strain>
    </source>
</reference>
<dbReference type="InterPro" id="IPR005017">
    <property type="entry name" value="OMPP1/FadL/TodX"/>
</dbReference>
<feature type="transmembrane region" description="Helical" evidence="9">
    <location>
        <begin position="74"/>
        <end position="95"/>
    </location>
</feature>
<feature type="compositionally biased region" description="Basic and acidic residues" evidence="8">
    <location>
        <begin position="1"/>
        <end position="11"/>
    </location>
</feature>
<dbReference type="PANTHER" id="PTHR35093">
    <property type="entry name" value="OUTER MEMBRANE PROTEIN NMB0088-RELATED"/>
    <property type="match status" value="1"/>
</dbReference>
<comment type="caution">
    <text evidence="11">The sequence shown here is derived from an EMBL/GenBank/DDBJ whole genome shotgun (WGS) entry which is preliminary data.</text>
</comment>
<comment type="similarity">
    <text evidence="2">Belongs to the OmpP1/FadL family.</text>
</comment>
<keyword evidence="7" id="KW-0998">Cell outer membrane</keyword>
<evidence type="ECO:0000256" key="1">
    <source>
        <dbReference type="ARBA" id="ARBA00004571"/>
    </source>
</evidence>
<evidence type="ECO:0000256" key="7">
    <source>
        <dbReference type="ARBA" id="ARBA00023237"/>
    </source>
</evidence>
<dbReference type="Pfam" id="PF03349">
    <property type="entry name" value="Toluene_X"/>
    <property type="match status" value="1"/>
</dbReference>
<evidence type="ECO:0000256" key="4">
    <source>
        <dbReference type="ARBA" id="ARBA00022692"/>
    </source>
</evidence>
<dbReference type="AlphaFoldDB" id="A0A5F0K9H8"/>
<proteinExistence type="inferred from homology"/>
<dbReference type="Gene3D" id="2.40.160.60">
    <property type="entry name" value="Outer membrane protein transport protein (OMPP1/FadL/TodX)"/>
    <property type="match status" value="1"/>
</dbReference>
<evidence type="ECO:0000256" key="8">
    <source>
        <dbReference type="SAM" id="MobiDB-lite"/>
    </source>
</evidence>
<evidence type="ECO:0000256" key="3">
    <source>
        <dbReference type="ARBA" id="ARBA00022452"/>
    </source>
</evidence>
<evidence type="ECO:0000313" key="13">
    <source>
        <dbReference type="Proteomes" id="UP000297914"/>
    </source>
</evidence>
<evidence type="ECO:0000313" key="12">
    <source>
        <dbReference type="Proteomes" id="UP000297720"/>
    </source>
</evidence>
<dbReference type="Proteomes" id="UP000297720">
    <property type="component" value="Unassembled WGS sequence"/>
</dbReference>
<keyword evidence="12" id="KW-1185">Reference proteome</keyword>
<dbReference type="GO" id="GO:0015483">
    <property type="term" value="F:long-chain fatty acid transporting porin activity"/>
    <property type="evidence" value="ECO:0007669"/>
    <property type="project" value="TreeGrafter"/>
</dbReference>
<name>A0A5F0K9H8_9GAMM</name>
<evidence type="ECO:0000256" key="5">
    <source>
        <dbReference type="ARBA" id="ARBA00022729"/>
    </source>
</evidence>
<organism evidence="11 13">
    <name type="scientific">Aeromonas taiwanensis</name>
    <dbReference type="NCBI Taxonomy" id="633417"/>
    <lineage>
        <taxon>Bacteria</taxon>
        <taxon>Pseudomonadati</taxon>
        <taxon>Pseudomonadota</taxon>
        <taxon>Gammaproteobacteria</taxon>
        <taxon>Aeromonadales</taxon>
        <taxon>Aeromonadaceae</taxon>
        <taxon>Aeromonas</taxon>
    </lineage>
</organism>
<dbReference type="EMBL" id="QORK01000025">
    <property type="protein sequence ID" value="TFF79072.1"/>
    <property type="molecule type" value="Genomic_DNA"/>
</dbReference>
<evidence type="ECO:0000313" key="11">
    <source>
        <dbReference type="EMBL" id="TFF79072.1"/>
    </source>
</evidence>
<evidence type="ECO:0000256" key="6">
    <source>
        <dbReference type="ARBA" id="ARBA00023136"/>
    </source>
</evidence>
<dbReference type="GO" id="GO:0009279">
    <property type="term" value="C:cell outer membrane"/>
    <property type="evidence" value="ECO:0007669"/>
    <property type="project" value="UniProtKB-SubCell"/>
</dbReference>
<feature type="region of interest" description="Disordered" evidence="8">
    <location>
        <begin position="1"/>
        <end position="22"/>
    </location>
</feature>
<comment type="subcellular location">
    <subcellularLocation>
        <location evidence="1">Cell outer membrane</location>
        <topology evidence="1">Multi-pass membrane protein</topology>
    </subcellularLocation>
</comment>
<keyword evidence="6 9" id="KW-0472">Membrane</keyword>
<dbReference type="SUPFAM" id="SSF56935">
    <property type="entry name" value="Porins"/>
    <property type="match status" value="1"/>
</dbReference>
<dbReference type="PANTHER" id="PTHR35093:SF8">
    <property type="entry name" value="OUTER MEMBRANE PROTEIN NMB0088-RELATED"/>
    <property type="match status" value="1"/>
</dbReference>
<keyword evidence="4 9" id="KW-0812">Transmembrane</keyword>
<dbReference type="EMBL" id="QORL01000025">
    <property type="protein sequence ID" value="TFF74811.1"/>
    <property type="molecule type" value="Genomic_DNA"/>
</dbReference>
<dbReference type="OrthoDB" id="19849at2"/>
<evidence type="ECO:0000256" key="9">
    <source>
        <dbReference type="SAM" id="Phobius"/>
    </source>
</evidence>